<dbReference type="PANTHER" id="PTHR20883">
    <property type="entry name" value="PHYTANOYL-COA DIOXYGENASE DOMAIN CONTAINING 1"/>
    <property type="match status" value="1"/>
</dbReference>
<dbReference type="GO" id="GO:0016706">
    <property type="term" value="F:2-oxoglutarate-dependent dioxygenase activity"/>
    <property type="evidence" value="ECO:0007669"/>
    <property type="project" value="UniProtKB-ARBA"/>
</dbReference>
<dbReference type="EMBL" id="BLKZ01000001">
    <property type="protein sequence ID" value="GFG90327.1"/>
    <property type="molecule type" value="Genomic_DNA"/>
</dbReference>
<dbReference type="RefSeq" id="WP_240355441.1">
    <property type="nucleotide sequence ID" value="NZ_BLKZ01000001.1"/>
</dbReference>
<organism evidence="2 3">
    <name type="scientific">Mycobacterium bourgelatii</name>
    <dbReference type="NCBI Taxonomy" id="1273442"/>
    <lineage>
        <taxon>Bacteria</taxon>
        <taxon>Bacillati</taxon>
        <taxon>Actinomycetota</taxon>
        <taxon>Actinomycetes</taxon>
        <taxon>Mycobacteriales</taxon>
        <taxon>Mycobacteriaceae</taxon>
        <taxon>Mycobacterium</taxon>
    </lineage>
</organism>
<proteinExistence type="predicted"/>
<keyword evidence="3" id="KW-1185">Reference proteome</keyword>
<dbReference type="GO" id="GO:0005506">
    <property type="term" value="F:iron ion binding"/>
    <property type="evidence" value="ECO:0007669"/>
    <property type="project" value="UniProtKB-ARBA"/>
</dbReference>
<accession>A0A7I9YNY3</accession>
<dbReference type="PANTHER" id="PTHR20883:SF51">
    <property type="entry name" value="PHYTANOYL-COA HYDROXYLASE"/>
    <property type="match status" value="1"/>
</dbReference>
<gene>
    <name evidence="2" type="ORF">MBOU_23690</name>
</gene>
<comment type="caution">
    <text evidence="2">The sequence shown here is derived from an EMBL/GenBank/DDBJ whole genome shotgun (WGS) entry which is preliminary data.</text>
</comment>
<sequence>MSIEGDGMPAFAGLGDPKALISDLNREGYVQVPGVFSESTIIPLRSAIATLAERKIPLAFAFVYDELWLTFQGLGNFLSTVLGEEYRALPDFWVWHLYPNDMSAGWGPHRDRTVPTLEPDNSPHSLTVWLPFTDATPLNGCMYVLPAHLDERFQMRRWDGPSNTAVANPQNIRALPATAGSMLAWNQAVLHWGGRASRLGTSPRISAAFEYQRGDRVPFNKPLLDPGRVPSFTERLGLIGKQVLQYRHMYPLDDEVAAIATSLFERYMPGGGPLPTTPTATSRFDDSPPPAQEPPPRVYASSAADRLISLGW</sequence>
<evidence type="ECO:0000313" key="2">
    <source>
        <dbReference type="EMBL" id="GFG90327.1"/>
    </source>
</evidence>
<evidence type="ECO:0000256" key="1">
    <source>
        <dbReference type="SAM" id="MobiDB-lite"/>
    </source>
</evidence>
<dbReference type="Proteomes" id="UP000465360">
    <property type="component" value="Unassembled WGS sequence"/>
</dbReference>
<dbReference type="InterPro" id="IPR008775">
    <property type="entry name" value="Phytyl_CoA_dOase-like"/>
</dbReference>
<evidence type="ECO:0008006" key="4">
    <source>
        <dbReference type="Google" id="ProtNLM"/>
    </source>
</evidence>
<protein>
    <recommendedName>
        <fullName evidence="4">Phytanoyl-CoA dioxygenase</fullName>
    </recommendedName>
</protein>
<evidence type="ECO:0000313" key="3">
    <source>
        <dbReference type="Proteomes" id="UP000465360"/>
    </source>
</evidence>
<dbReference type="AlphaFoldDB" id="A0A7I9YNY3"/>
<dbReference type="Pfam" id="PF05721">
    <property type="entry name" value="PhyH"/>
    <property type="match status" value="1"/>
</dbReference>
<feature type="region of interest" description="Disordered" evidence="1">
    <location>
        <begin position="270"/>
        <end position="300"/>
    </location>
</feature>
<dbReference type="SUPFAM" id="SSF51197">
    <property type="entry name" value="Clavaminate synthase-like"/>
    <property type="match status" value="1"/>
</dbReference>
<feature type="compositionally biased region" description="Pro residues" evidence="1">
    <location>
        <begin position="287"/>
        <end position="297"/>
    </location>
</feature>
<name>A0A7I9YNY3_MYCBU</name>
<reference evidence="2 3" key="1">
    <citation type="journal article" date="2019" name="Emerg. Microbes Infect.">
        <title>Comprehensive subspecies identification of 175 nontuberculous mycobacteria species based on 7547 genomic profiles.</title>
        <authorList>
            <person name="Matsumoto Y."/>
            <person name="Kinjo T."/>
            <person name="Motooka D."/>
            <person name="Nabeya D."/>
            <person name="Jung N."/>
            <person name="Uechi K."/>
            <person name="Horii T."/>
            <person name="Iida T."/>
            <person name="Fujita J."/>
            <person name="Nakamura S."/>
        </authorList>
    </citation>
    <scope>NUCLEOTIDE SEQUENCE [LARGE SCALE GENOMIC DNA]</scope>
    <source>
        <strain evidence="2 3">JCM 30725</strain>
    </source>
</reference>
<dbReference type="Gene3D" id="2.60.120.620">
    <property type="entry name" value="q2cbj1_9rhob like domain"/>
    <property type="match status" value="1"/>
</dbReference>